<keyword evidence="2" id="KW-1185">Reference proteome</keyword>
<evidence type="ECO:0000313" key="1">
    <source>
        <dbReference type="EMBL" id="KAK9812205.1"/>
    </source>
</evidence>
<sequence>MYYTVGFNSEIPLPMTLQQGEYVATIPASAFAAGRLVRWYVTAEDANGALSRQPAYNTPDDPQYLGTVIVPTNSENNTGLPTMEWFAQDPWAAQNTTGSNGTAIYFLDHFYDNVFVKRKGVTSLSWAKPKLKFKFHEKVFVWKENLDAAVHEKPVDEFDINSLYWEPGQKSYMREHVGYEVLKEAGAPYNANFYFILRLNNAYWGLALYVEVNNNGYLARNNMSTDGLLFKAVSGTEANLRWDLPEDQLQYSFKKENQKKNDSWPLLYTFSQGISGGSNEEPSLWVFDNVDLPPTIDQLAVNAMLLNQDRCTKNYLIYDSPEHFWTMISYDQKSTMAGGGTPPGAAGTFNYLVNLIMEVPATRQMFMRRLRTLMDQFLDGGRLLQIINETYTEIKPAADYDNTVWHIGSIDDGYQALITEQLPQRKQQLYGTYGPNGSIPLIPEAQSPTVTLGLGRTQSSGNPAQQFVEITNTNAAAVDVSSWQVSGAVTATLQPGTVISGGSSLILVSNLLGFAARTASPMPGQGLQIQQAFQGSVGANGIIALTDTSGRNALNGIAGTTPNVAG</sequence>
<evidence type="ECO:0008006" key="3">
    <source>
        <dbReference type="Google" id="ProtNLM"/>
    </source>
</evidence>
<name>A0AAW1PR27_9CHLO</name>
<reference evidence="1 2" key="1">
    <citation type="journal article" date="2024" name="Nat. Commun.">
        <title>Phylogenomics reveals the evolutionary origins of lichenization in chlorophyte algae.</title>
        <authorList>
            <person name="Puginier C."/>
            <person name="Libourel C."/>
            <person name="Otte J."/>
            <person name="Skaloud P."/>
            <person name="Haon M."/>
            <person name="Grisel S."/>
            <person name="Petersen M."/>
            <person name="Berrin J.G."/>
            <person name="Delaux P.M."/>
            <person name="Dal Grande F."/>
            <person name="Keller J."/>
        </authorList>
    </citation>
    <scope>NUCLEOTIDE SEQUENCE [LARGE SCALE GENOMIC DNA]</scope>
    <source>
        <strain evidence="1 2">SAG 2036</strain>
    </source>
</reference>
<comment type="caution">
    <text evidence="1">The sequence shown here is derived from an EMBL/GenBank/DDBJ whole genome shotgun (WGS) entry which is preliminary data.</text>
</comment>
<dbReference type="Proteomes" id="UP001465755">
    <property type="component" value="Unassembled WGS sequence"/>
</dbReference>
<proteinExistence type="predicted"/>
<accession>A0AAW1PR27</accession>
<dbReference type="EMBL" id="JALJOQ010000008">
    <property type="protein sequence ID" value="KAK9812205.1"/>
    <property type="molecule type" value="Genomic_DNA"/>
</dbReference>
<dbReference type="PANTHER" id="PTHR40050:SF1">
    <property type="entry name" value="INNER SPORE COAT PROTEIN H"/>
    <property type="match status" value="1"/>
</dbReference>
<dbReference type="InterPro" id="IPR014867">
    <property type="entry name" value="Spore_coat_CotH_CotH2/3/7"/>
</dbReference>
<gene>
    <name evidence="1" type="ORF">WJX73_004025</name>
</gene>
<dbReference type="Pfam" id="PF08757">
    <property type="entry name" value="CotH"/>
    <property type="match status" value="1"/>
</dbReference>
<evidence type="ECO:0000313" key="2">
    <source>
        <dbReference type="Proteomes" id="UP001465755"/>
    </source>
</evidence>
<dbReference type="AlphaFoldDB" id="A0AAW1PR27"/>
<dbReference type="PANTHER" id="PTHR40050">
    <property type="entry name" value="INNER SPORE COAT PROTEIN H"/>
    <property type="match status" value="1"/>
</dbReference>
<protein>
    <recommendedName>
        <fullName evidence="3">LTD domain-containing protein</fullName>
    </recommendedName>
</protein>
<organism evidence="1 2">
    <name type="scientific">Symbiochloris irregularis</name>
    <dbReference type="NCBI Taxonomy" id="706552"/>
    <lineage>
        <taxon>Eukaryota</taxon>
        <taxon>Viridiplantae</taxon>
        <taxon>Chlorophyta</taxon>
        <taxon>core chlorophytes</taxon>
        <taxon>Trebouxiophyceae</taxon>
        <taxon>Trebouxiales</taxon>
        <taxon>Trebouxiaceae</taxon>
        <taxon>Symbiochloris</taxon>
    </lineage>
</organism>